<dbReference type="Pfam" id="PF00590">
    <property type="entry name" value="TP_methylase"/>
    <property type="match status" value="1"/>
</dbReference>
<dbReference type="NCBIfam" id="TIGR02467">
    <property type="entry name" value="CbiE"/>
    <property type="match status" value="1"/>
</dbReference>
<evidence type="ECO:0000313" key="8">
    <source>
        <dbReference type="Proteomes" id="UP001163831"/>
    </source>
</evidence>
<evidence type="ECO:0000256" key="4">
    <source>
        <dbReference type="ARBA" id="ARBA00022679"/>
    </source>
</evidence>
<dbReference type="PIRSF" id="PIRSF036428">
    <property type="entry name" value="CobL"/>
    <property type="match status" value="1"/>
</dbReference>
<organism evidence="7 8">
    <name type="scientific">Candidatus Kirkpatrickella diaphorinae</name>
    <dbReference type="NCBI Taxonomy" id="2984322"/>
    <lineage>
        <taxon>Bacteria</taxon>
        <taxon>Pseudomonadati</taxon>
        <taxon>Pseudomonadota</taxon>
        <taxon>Alphaproteobacteria</taxon>
        <taxon>Acetobacterales</taxon>
        <taxon>Acetobacteraceae</taxon>
        <taxon>Candidatus Kirkpatrickella</taxon>
    </lineage>
</organism>
<keyword evidence="4" id="KW-0808">Transferase</keyword>
<dbReference type="PANTHER" id="PTHR43182">
    <property type="entry name" value="COBALT-PRECORRIN-6B C(15)-METHYLTRANSFERASE (DECARBOXYLATING)"/>
    <property type="match status" value="1"/>
</dbReference>
<dbReference type="SUPFAM" id="SSF53790">
    <property type="entry name" value="Tetrapyrrole methylase"/>
    <property type="match status" value="1"/>
</dbReference>
<evidence type="ECO:0000259" key="6">
    <source>
        <dbReference type="Pfam" id="PF00590"/>
    </source>
</evidence>
<sequence length="405" mass="44101">MTASAPWLSLIGIGEDGVAGLTPPARARLENARQVHGAKRHLALIPHATQTDYREWTGDLRQALADIRARKQPDTVILASGDPFLFGIGTMMAEIFDQAEMEVFPAISSVSLACSIMRWSTQTTRVLSICGRDPLLIQPHLQDDARLLILSADQHSPAQICAQLCDGGFGESDVNVMEHLGGERERVRHFIAASGPPDDIAPLNLLAVHLHAQPGARIIPLCAGLEDAFYLTDGQLTKREIRAVTLSSLAPRQGECLWDIGAGSGSVAIEWMLRHPTNSAIAFEKNKSRLDLIAKNARRMGVPGLHLLEATLPDNVPDLLKPDAVFIGGGVSAPHMLQWAYDQLRPQGRLVCNAVTMEGEAALMRAFHQWGGRLDRILISRAEAIGGFHGFRPAMPVTQYRLVKS</sequence>
<dbReference type="Proteomes" id="UP001163831">
    <property type="component" value="Chromosome"/>
</dbReference>
<dbReference type="CDD" id="cd02440">
    <property type="entry name" value="AdoMet_MTases"/>
    <property type="match status" value="1"/>
</dbReference>
<evidence type="ECO:0000256" key="1">
    <source>
        <dbReference type="ARBA" id="ARBA00004953"/>
    </source>
</evidence>
<dbReference type="InterPro" id="IPR014777">
    <property type="entry name" value="4pyrrole_Mease_sub1"/>
</dbReference>
<comment type="pathway">
    <text evidence="1">Cofactor biosynthesis; adenosylcobalamin biosynthesis.</text>
</comment>
<evidence type="ECO:0000256" key="3">
    <source>
        <dbReference type="ARBA" id="ARBA00022603"/>
    </source>
</evidence>
<dbReference type="InterPro" id="IPR035996">
    <property type="entry name" value="4pyrrol_Methylase_sf"/>
</dbReference>
<dbReference type="InterPro" id="IPR006365">
    <property type="entry name" value="Cbl_synth_CobL"/>
</dbReference>
<dbReference type="Gene3D" id="3.40.50.150">
    <property type="entry name" value="Vaccinia Virus protein VP39"/>
    <property type="match status" value="1"/>
</dbReference>
<dbReference type="NCBIfam" id="TIGR02469">
    <property type="entry name" value="CbiT"/>
    <property type="match status" value="1"/>
</dbReference>
<name>A0ABY6GKF6_9PROT</name>
<keyword evidence="2" id="KW-0169">Cobalamin biosynthesis</keyword>
<dbReference type="InterPro" id="IPR000878">
    <property type="entry name" value="4pyrrol_Mease"/>
</dbReference>
<dbReference type="CDD" id="cd11644">
    <property type="entry name" value="Precorrin-6Y-MT"/>
    <property type="match status" value="1"/>
</dbReference>
<keyword evidence="5" id="KW-0949">S-adenosyl-L-methionine</keyword>
<dbReference type="InterPro" id="IPR029063">
    <property type="entry name" value="SAM-dependent_MTases_sf"/>
</dbReference>
<evidence type="ECO:0000313" key="7">
    <source>
        <dbReference type="EMBL" id="UYH51223.1"/>
    </source>
</evidence>
<dbReference type="PANTHER" id="PTHR43182:SF1">
    <property type="entry name" value="COBALT-PRECORRIN-7 C(5)-METHYLTRANSFERASE"/>
    <property type="match status" value="1"/>
</dbReference>
<keyword evidence="8" id="KW-1185">Reference proteome</keyword>
<feature type="domain" description="Tetrapyrrole methylase" evidence="6">
    <location>
        <begin position="8"/>
        <end position="189"/>
    </location>
</feature>
<reference evidence="7" key="1">
    <citation type="submission" date="2022-10" db="EMBL/GenBank/DDBJ databases">
        <title>Candidatus Kirkpatrella diaphorinas gen. nov., sp. nov., an uncultured endosymbiont identified in a population of Diaphorina citri from Hawaii.</title>
        <authorList>
            <person name="Henry E.M."/>
            <person name="Carlson C.R."/>
            <person name="Kuo Y.-W."/>
        </authorList>
    </citation>
    <scope>NUCLEOTIDE SEQUENCE</scope>
    <source>
        <strain evidence="7">CADCRV1</strain>
    </source>
</reference>
<dbReference type="InterPro" id="IPR012818">
    <property type="entry name" value="CbiE"/>
</dbReference>
<keyword evidence="3" id="KW-0489">Methyltransferase</keyword>
<dbReference type="EMBL" id="CP107052">
    <property type="protein sequence ID" value="UYH51223.1"/>
    <property type="molecule type" value="Genomic_DNA"/>
</dbReference>
<dbReference type="RefSeq" id="WP_319806817.1">
    <property type="nucleotide sequence ID" value="NZ_CP107052.1"/>
</dbReference>
<protein>
    <submittedName>
        <fullName evidence="7">Precorrin-6y C5,15-methyltransferase (Decarboxylating) subunit CbiE</fullName>
    </submittedName>
</protein>
<proteinExistence type="predicted"/>
<dbReference type="InterPro" id="IPR014008">
    <property type="entry name" value="Cbl_synth_MTase_CbiT"/>
</dbReference>
<evidence type="ECO:0000256" key="5">
    <source>
        <dbReference type="ARBA" id="ARBA00022691"/>
    </source>
</evidence>
<accession>A0ABY6GKF6</accession>
<evidence type="ECO:0000256" key="2">
    <source>
        <dbReference type="ARBA" id="ARBA00022573"/>
    </source>
</evidence>
<dbReference type="SUPFAM" id="SSF53335">
    <property type="entry name" value="S-adenosyl-L-methionine-dependent methyltransferases"/>
    <property type="match status" value="1"/>
</dbReference>
<gene>
    <name evidence="7" type="primary">cbiE</name>
    <name evidence="7" type="ORF">N5W20_09075</name>
</gene>
<dbReference type="Gene3D" id="3.40.1010.10">
    <property type="entry name" value="Cobalt-precorrin-4 Transmethylase, Domain 1"/>
    <property type="match status" value="1"/>
</dbReference>
<dbReference type="InterPro" id="IPR050714">
    <property type="entry name" value="Cobalamin_biosynth_MTase"/>
</dbReference>